<dbReference type="Proteomes" id="UP001175261">
    <property type="component" value="Unassembled WGS sequence"/>
</dbReference>
<evidence type="ECO:0000256" key="4">
    <source>
        <dbReference type="ARBA" id="ARBA00022824"/>
    </source>
</evidence>
<keyword evidence="7" id="KW-0560">Oxidoreductase</keyword>
<keyword evidence="12" id="KW-0812">Transmembrane</keyword>
<comment type="pathway">
    <text evidence="2">Lipid metabolism; sphingolipid metabolism.</text>
</comment>
<organism evidence="13 14">
    <name type="scientific">Sarocladium strictum</name>
    <name type="common">Black bundle disease fungus</name>
    <name type="synonym">Acremonium strictum</name>
    <dbReference type="NCBI Taxonomy" id="5046"/>
    <lineage>
        <taxon>Eukaryota</taxon>
        <taxon>Fungi</taxon>
        <taxon>Dikarya</taxon>
        <taxon>Ascomycota</taxon>
        <taxon>Pezizomycotina</taxon>
        <taxon>Sordariomycetes</taxon>
        <taxon>Hypocreomycetidae</taxon>
        <taxon>Hypocreales</taxon>
        <taxon>Sarocladiaceae</taxon>
        <taxon>Sarocladium</taxon>
    </lineage>
</organism>
<dbReference type="InterPro" id="IPR036291">
    <property type="entry name" value="NAD(P)-bd_dom_sf"/>
</dbReference>
<evidence type="ECO:0000313" key="14">
    <source>
        <dbReference type="Proteomes" id="UP001175261"/>
    </source>
</evidence>
<comment type="pathway">
    <text evidence="3">Sphingolipid metabolism.</text>
</comment>
<name>A0AA39GLK0_SARSR</name>
<evidence type="ECO:0000256" key="6">
    <source>
        <dbReference type="ARBA" id="ARBA00022919"/>
    </source>
</evidence>
<evidence type="ECO:0000256" key="7">
    <source>
        <dbReference type="ARBA" id="ARBA00023002"/>
    </source>
</evidence>
<protein>
    <recommendedName>
        <fullName evidence="9">3-dehydrosphinganine reductase</fullName>
        <ecNumber evidence="9">1.1.1.102</ecNumber>
    </recommendedName>
</protein>
<sequence length="344" mass="38657">MATLPSSWLSIAIASFVVVITVFAMGLFGKKNQFQVEGKTVLMTGTSQGMGRCAVKEFAARGANVIVVSRNAEKLKEVVEEMKAAAKYPEKQRFHYISADVRVPNYATALIEEATRWNNGQPLDIVWSNAGYSIPRLLMDMPMEEMRDMMDTNYYGSIELILAILRVWLDPSFPVEKQPRHLIVTISAIVWCNVAGYGTYAPSKGALRCFVDVLAQELPLYPQNVKLSAVIPGNMSTEGFERENTTKPLITQKLEETESPDPPEQCVQAYFKGLEEGRYYITANFLNSVMVWAGLGSSPRNNWISDTLGSWLASLVWLWFRPELDRTTRAFAKQHGHPATWKTK</sequence>
<dbReference type="GO" id="GO:0005789">
    <property type="term" value="C:endoplasmic reticulum membrane"/>
    <property type="evidence" value="ECO:0007669"/>
    <property type="project" value="TreeGrafter"/>
</dbReference>
<evidence type="ECO:0000256" key="11">
    <source>
        <dbReference type="ARBA" id="ARBA00048930"/>
    </source>
</evidence>
<dbReference type="GO" id="GO:0006666">
    <property type="term" value="P:3-keto-sphinganine metabolic process"/>
    <property type="evidence" value="ECO:0007669"/>
    <property type="project" value="InterPro"/>
</dbReference>
<reference evidence="13" key="1">
    <citation type="submission" date="2022-10" db="EMBL/GenBank/DDBJ databases">
        <title>Determination and structural analysis of whole genome sequence of Sarocladium strictum F4-1.</title>
        <authorList>
            <person name="Hu L."/>
            <person name="Jiang Y."/>
        </authorList>
    </citation>
    <scope>NUCLEOTIDE SEQUENCE</scope>
    <source>
        <strain evidence="13">F4-1</strain>
    </source>
</reference>
<keyword evidence="5" id="KW-0521">NADP</keyword>
<evidence type="ECO:0000256" key="2">
    <source>
        <dbReference type="ARBA" id="ARBA00004760"/>
    </source>
</evidence>
<dbReference type="InterPro" id="IPR045022">
    <property type="entry name" value="KDSR-like"/>
</dbReference>
<evidence type="ECO:0000256" key="5">
    <source>
        <dbReference type="ARBA" id="ARBA00022857"/>
    </source>
</evidence>
<dbReference type="EC" id="1.1.1.102" evidence="9"/>
<feature type="transmembrane region" description="Helical" evidence="12">
    <location>
        <begin position="6"/>
        <end position="29"/>
    </location>
</feature>
<evidence type="ECO:0000256" key="9">
    <source>
        <dbReference type="ARBA" id="ARBA00026112"/>
    </source>
</evidence>
<keyword evidence="12" id="KW-1133">Transmembrane helix</keyword>
<evidence type="ECO:0000313" key="13">
    <source>
        <dbReference type="EMBL" id="KAK0389231.1"/>
    </source>
</evidence>
<dbReference type="SUPFAM" id="SSF51735">
    <property type="entry name" value="NAD(P)-binding Rossmann-fold domains"/>
    <property type="match status" value="1"/>
</dbReference>
<evidence type="ECO:0000256" key="3">
    <source>
        <dbReference type="ARBA" id="ARBA00004991"/>
    </source>
</evidence>
<dbReference type="PANTHER" id="PTHR43550:SF3">
    <property type="entry name" value="3-KETODIHYDROSPHINGOSINE REDUCTASE"/>
    <property type="match status" value="1"/>
</dbReference>
<dbReference type="PRINTS" id="PR00081">
    <property type="entry name" value="GDHRDH"/>
</dbReference>
<dbReference type="AlphaFoldDB" id="A0AA39GLK0"/>
<evidence type="ECO:0000256" key="1">
    <source>
        <dbReference type="ARBA" id="ARBA00004240"/>
    </source>
</evidence>
<evidence type="ECO:0000256" key="12">
    <source>
        <dbReference type="SAM" id="Phobius"/>
    </source>
</evidence>
<keyword evidence="4" id="KW-0256">Endoplasmic reticulum</keyword>
<keyword evidence="6" id="KW-0746">Sphingolipid metabolism</keyword>
<dbReference type="InterPro" id="IPR002347">
    <property type="entry name" value="SDR_fam"/>
</dbReference>
<comment type="subcellular location">
    <subcellularLocation>
        <location evidence="1">Endoplasmic reticulum</location>
    </subcellularLocation>
</comment>
<dbReference type="GO" id="GO:0030148">
    <property type="term" value="P:sphingolipid biosynthetic process"/>
    <property type="evidence" value="ECO:0007669"/>
    <property type="project" value="InterPro"/>
</dbReference>
<keyword evidence="8" id="KW-0443">Lipid metabolism</keyword>
<keyword evidence="14" id="KW-1185">Reference proteome</keyword>
<dbReference type="EMBL" id="JAPDFR010000002">
    <property type="protein sequence ID" value="KAK0389231.1"/>
    <property type="molecule type" value="Genomic_DNA"/>
</dbReference>
<dbReference type="Gene3D" id="3.40.50.720">
    <property type="entry name" value="NAD(P)-binding Rossmann-like Domain"/>
    <property type="match status" value="1"/>
</dbReference>
<dbReference type="GO" id="GO:0047560">
    <property type="term" value="F:3-dehydrosphinganine reductase activity"/>
    <property type="evidence" value="ECO:0007669"/>
    <property type="project" value="UniProtKB-EC"/>
</dbReference>
<dbReference type="Pfam" id="PF00106">
    <property type="entry name" value="adh_short"/>
    <property type="match status" value="1"/>
</dbReference>
<comment type="function">
    <text evidence="10">Catalyzes the reduction of 3'-oxosphinganine (3-ketodihydrosphingosine/KDS) to sphinganine (dihydrosphingosine/DHS), the second step of de novo sphingolipid biosynthesis.</text>
</comment>
<evidence type="ECO:0000256" key="8">
    <source>
        <dbReference type="ARBA" id="ARBA00023098"/>
    </source>
</evidence>
<evidence type="ECO:0000256" key="10">
    <source>
        <dbReference type="ARBA" id="ARBA00044737"/>
    </source>
</evidence>
<dbReference type="CDD" id="cd08939">
    <property type="entry name" value="KDSR-like_SDR_c"/>
    <property type="match status" value="1"/>
</dbReference>
<gene>
    <name evidence="13" type="ORF">NLU13_2806</name>
</gene>
<keyword evidence="12" id="KW-0472">Membrane</keyword>
<dbReference type="PANTHER" id="PTHR43550">
    <property type="entry name" value="3-KETODIHYDROSPHINGOSINE REDUCTASE"/>
    <property type="match status" value="1"/>
</dbReference>
<proteinExistence type="predicted"/>
<comment type="catalytic activity">
    <reaction evidence="11">
        <text>sphinganine + NADP(+) = 3-oxosphinganine + NADPH + H(+)</text>
        <dbReference type="Rhea" id="RHEA:22640"/>
        <dbReference type="ChEBI" id="CHEBI:15378"/>
        <dbReference type="ChEBI" id="CHEBI:57783"/>
        <dbReference type="ChEBI" id="CHEBI:57817"/>
        <dbReference type="ChEBI" id="CHEBI:58299"/>
        <dbReference type="ChEBI" id="CHEBI:58349"/>
        <dbReference type="EC" id="1.1.1.102"/>
    </reaction>
    <physiologicalReaction direction="right-to-left" evidence="11">
        <dbReference type="Rhea" id="RHEA:22642"/>
    </physiologicalReaction>
</comment>
<accession>A0AA39GLK0</accession>
<comment type="caution">
    <text evidence="13">The sequence shown here is derived from an EMBL/GenBank/DDBJ whole genome shotgun (WGS) entry which is preliminary data.</text>
</comment>